<evidence type="ECO:0000256" key="5">
    <source>
        <dbReference type="ARBA" id="ARBA00023242"/>
    </source>
</evidence>
<dbReference type="InterPro" id="IPR001494">
    <property type="entry name" value="Importin-beta_N"/>
</dbReference>
<protein>
    <recommendedName>
        <fullName evidence="6">Importin N-terminal domain-containing protein</fullName>
    </recommendedName>
</protein>
<dbReference type="GO" id="GO:0000056">
    <property type="term" value="P:ribosomal small subunit export from nucleus"/>
    <property type="evidence" value="ECO:0007669"/>
    <property type="project" value="TreeGrafter"/>
</dbReference>
<dbReference type="SMART" id="SM01102">
    <property type="entry name" value="CRM1_C"/>
    <property type="match status" value="1"/>
</dbReference>
<dbReference type="Pfam" id="PF08389">
    <property type="entry name" value="Xpo1"/>
    <property type="match status" value="1"/>
</dbReference>
<dbReference type="PANTHER" id="PTHR11223:SF2">
    <property type="entry name" value="EXPORTIN-1"/>
    <property type="match status" value="1"/>
</dbReference>
<keyword evidence="3" id="KW-0813">Transport</keyword>
<name>A0A9K3CYX3_9EUKA</name>
<proteinExistence type="inferred from homology"/>
<dbReference type="SUPFAM" id="SSF48371">
    <property type="entry name" value="ARM repeat"/>
    <property type="match status" value="1"/>
</dbReference>
<evidence type="ECO:0000256" key="1">
    <source>
        <dbReference type="ARBA" id="ARBA00004123"/>
    </source>
</evidence>
<dbReference type="OrthoDB" id="27218at2759"/>
<dbReference type="EMBL" id="BDIP01001752">
    <property type="protein sequence ID" value="GIQ85070.1"/>
    <property type="molecule type" value="Genomic_DNA"/>
</dbReference>
<dbReference type="PROSITE" id="PS50166">
    <property type="entry name" value="IMPORTIN_B_NT"/>
    <property type="match status" value="1"/>
</dbReference>
<dbReference type="InterPro" id="IPR011989">
    <property type="entry name" value="ARM-like"/>
</dbReference>
<dbReference type="GO" id="GO:0005049">
    <property type="term" value="F:nuclear export signal receptor activity"/>
    <property type="evidence" value="ECO:0007669"/>
    <property type="project" value="InterPro"/>
</dbReference>
<keyword evidence="4" id="KW-0653">Protein transport</keyword>
<dbReference type="AlphaFoldDB" id="A0A9K3CYX3"/>
<sequence>MTYDRTNTDAQNKANEVLAAFRAHPDSWQYAVTIIQTSSNDFTRFFGLGLMENMVRLRWKSLPDELSAKIKAFILEAITHYSQGPETPILRKFDMLLIYILRHDFPTKWPTFIEELVEGAKTGGPSVCRNNLLLLQLLVEEVFDFSTGHIRSRAAALMKASFMANGDKVLSLIIQILRSDASLGLPLLQSLHTLTAFIKHVPHNVILSSGVFQEVVGRISLTSGMQLPMCCLDALSAFISSLPTELPPSVSSGLALETILDMHDSVLQMVLSNICPMDTDFNAIIDQDPDNVSLVNSLGRFLVAFYSHFLVHLEARMVGVKEEKQTILGLDPAIAALASSARKGSGPLDVSQLRSSPAALTIVSGLTMLSAITKVTDVDFIFHAMVDFWYSFGQSLARSAKNGVGLGGVVSSGRQNAVSIVRGNQQRIQFYDPTLCEVRRTVISNMPRPEEVIITVTDDGQAIRERLQDVDSMAQYDVMKKVLRVLSFLNLKDTISIIEGGLQAMANPQLFDYNVLRPLSWAAGALSNNLMPQQTENAFLMSTLHSLINLTDYKVTVADKAVAASCVMYVCASFSRFLNSSDNFLRTVILKLVQFMHESHEGVKEMAVDTFLTIAERCSRTLALATSDKTEFLSTLFANTATNTEKIAGNRDLLTVYFRACGLIIASIQSSQLRDQMLLSLMHTPNQEWKAIMAGTQQDIQYVLDPKVIERLNTILAVNKAVCEGLGTPFTVQLVEIFLDLIQMVVFYNKVISQKIESGSAAEAMLNANTTHIRLIRACKREILSLFTVFVEKTGDLNTLYNSLLPKLFPLLEFFNGHVEAAKESETLSLFSAVIKRLRDGLLASDSGKQLFSMIVVPSITAMQARQIGEAGDLSRAVYQMMHSVVTHCPKGLFVIPNEAFNAFLEILVRGFQGSDQTINQTAVETLYTLLTRLESRRDFLAHFYQSLYASLISAALDTLHTHISTHVAKCVHFLVSHAPSLFQGGTVPASLAQTVQSLGYQHFDQALVAEIEAEMSAPDAGIEGVVTAIGDLVIIVKEATL</sequence>
<dbReference type="PANTHER" id="PTHR11223">
    <property type="entry name" value="EXPORTIN 1/5"/>
    <property type="match status" value="1"/>
</dbReference>
<dbReference type="GO" id="GO:0000055">
    <property type="term" value="P:ribosomal large subunit export from nucleus"/>
    <property type="evidence" value="ECO:0007669"/>
    <property type="project" value="TreeGrafter"/>
</dbReference>
<comment type="subcellular location">
    <subcellularLocation>
        <location evidence="1">Nucleus</location>
    </subcellularLocation>
</comment>
<dbReference type="InterPro" id="IPR041235">
    <property type="entry name" value="Exp1_repeat_2"/>
</dbReference>
<dbReference type="Proteomes" id="UP000265618">
    <property type="component" value="Unassembled WGS sequence"/>
</dbReference>
<accession>A0A9K3CYX3</accession>
<dbReference type="InterPro" id="IPR045065">
    <property type="entry name" value="XPO1/5"/>
</dbReference>
<evidence type="ECO:0000256" key="3">
    <source>
        <dbReference type="ARBA" id="ARBA00022448"/>
    </source>
</evidence>
<reference evidence="7 8" key="1">
    <citation type="journal article" date="2018" name="PLoS ONE">
        <title>The draft genome of Kipferlia bialata reveals reductive genome evolution in fornicate parasites.</title>
        <authorList>
            <person name="Tanifuji G."/>
            <person name="Takabayashi S."/>
            <person name="Kume K."/>
            <person name="Takagi M."/>
            <person name="Nakayama T."/>
            <person name="Kamikawa R."/>
            <person name="Inagaki Y."/>
            <person name="Hashimoto T."/>
        </authorList>
    </citation>
    <scope>NUCLEOTIDE SEQUENCE [LARGE SCALE GENOMIC DNA]</scope>
    <source>
        <strain evidence="7">NY0173</strain>
    </source>
</reference>
<evidence type="ECO:0000313" key="8">
    <source>
        <dbReference type="Proteomes" id="UP000265618"/>
    </source>
</evidence>
<feature type="domain" description="Importin N-terminal" evidence="6">
    <location>
        <begin position="14"/>
        <end position="80"/>
    </location>
</feature>
<dbReference type="GO" id="GO:0005737">
    <property type="term" value="C:cytoplasm"/>
    <property type="evidence" value="ECO:0007669"/>
    <property type="project" value="TreeGrafter"/>
</dbReference>
<dbReference type="InterPro" id="IPR014877">
    <property type="entry name" value="XPO1_C_dom"/>
</dbReference>
<dbReference type="GO" id="GO:0006611">
    <property type="term" value="P:protein export from nucleus"/>
    <property type="evidence" value="ECO:0007669"/>
    <property type="project" value="InterPro"/>
</dbReference>
<comment type="caution">
    <text evidence="7">The sequence shown here is derived from an EMBL/GenBank/DDBJ whole genome shotgun (WGS) entry which is preliminary data.</text>
</comment>
<dbReference type="InterPro" id="IPR013598">
    <property type="entry name" value="Exportin-1/Importin-b-like"/>
</dbReference>
<evidence type="ECO:0000259" key="6">
    <source>
        <dbReference type="PROSITE" id="PS50166"/>
    </source>
</evidence>
<dbReference type="InterPro" id="IPR016024">
    <property type="entry name" value="ARM-type_fold"/>
</dbReference>
<dbReference type="Pfam" id="PF18784">
    <property type="entry name" value="CRM1_repeat_2"/>
    <property type="match status" value="1"/>
</dbReference>
<organism evidence="7 8">
    <name type="scientific">Kipferlia bialata</name>
    <dbReference type="NCBI Taxonomy" id="797122"/>
    <lineage>
        <taxon>Eukaryota</taxon>
        <taxon>Metamonada</taxon>
        <taxon>Carpediemonas-like organisms</taxon>
        <taxon>Kipferlia</taxon>
    </lineage>
</organism>
<dbReference type="GO" id="GO:0005634">
    <property type="term" value="C:nucleus"/>
    <property type="evidence" value="ECO:0007669"/>
    <property type="project" value="UniProtKB-SubCell"/>
</dbReference>
<keyword evidence="8" id="KW-1185">Reference proteome</keyword>
<gene>
    <name evidence="7" type="ORF">KIPB_006684</name>
</gene>
<comment type="similarity">
    <text evidence="2">Belongs to the exportin family.</text>
</comment>
<evidence type="ECO:0000313" key="7">
    <source>
        <dbReference type="EMBL" id="GIQ85070.1"/>
    </source>
</evidence>
<evidence type="ECO:0000256" key="4">
    <source>
        <dbReference type="ARBA" id="ARBA00022927"/>
    </source>
</evidence>
<dbReference type="SMART" id="SM00913">
    <property type="entry name" value="IBN_N"/>
    <property type="match status" value="1"/>
</dbReference>
<dbReference type="Pfam" id="PF03810">
    <property type="entry name" value="IBN_N"/>
    <property type="match status" value="1"/>
</dbReference>
<evidence type="ECO:0000256" key="2">
    <source>
        <dbReference type="ARBA" id="ARBA00009466"/>
    </source>
</evidence>
<dbReference type="Pfam" id="PF08767">
    <property type="entry name" value="CRM1_C"/>
    <property type="match status" value="1"/>
</dbReference>
<keyword evidence="5" id="KW-0539">Nucleus</keyword>
<dbReference type="GO" id="GO:0031267">
    <property type="term" value="F:small GTPase binding"/>
    <property type="evidence" value="ECO:0007669"/>
    <property type="project" value="InterPro"/>
</dbReference>
<dbReference type="Gene3D" id="1.25.10.10">
    <property type="entry name" value="Leucine-rich Repeat Variant"/>
    <property type="match status" value="1"/>
</dbReference>